<feature type="transmembrane region" description="Helical" evidence="1">
    <location>
        <begin position="74"/>
        <end position="94"/>
    </location>
</feature>
<feature type="transmembrane region" description="Helical" evidence="1">
    <location>
        <begin position="217"/>
        <end position="236"/>
    </location>
</feature>
<dbReference type="Pfam" id="PF09955">
    <property type="entry name" value="DUF2189"/>
    <property type="match status" value="1"/>
</dbReference>
<reference evidence="2 3" key="1">
    <citation type="submission" date="2018-06" db="EMBL/GenBank/DDBJ databases">
        <title>Genomic Encyclopedia of Archaeal and Bacterial Type Strains, Phase II (KMG-II): from individual species to whole genera.</title>
        <authorList>
            <person name="Goeker M."/>
        </authorList>
    </citation>
    <scope>NUCLEOTIDE SEQUENCE [LARGE SCALE GENOMIC DNA]</scope>
    <source>
        <strain evidence="2 3">DSM 24525</strain>
    </source>
</reference>
<dbReference type="OrthoDB" id="9809543at2"/>
<evidence type="ECO:0000256" key="1">
    <source>
        <dbReference type="SAM" id="Phobius"/>
    </source>
</evidence>
<dbReference type="RefSeq" id="WP_111397691.1">
    <property type="nucleotide sequence ID" value="NZ_QKYU01000007.1"/>
</dbReference>
<protein>
    <submittedName>
        <fullName evidence="2">Putative membrane protein</fullName>
    </submittedName>
</protein>
<keyword evidence="1" id="KW-0472">Membrane</keyword>
<dbReference type="EMBL" id="QKYU01000007">
    <property type="protein sequence ID" value="PZW47103.1"/>
    <property type="molecule type" value="Genomic_DNA"/>
</dbReference>
<feature type="transmembrane region" description="Helical" evidence="1">
    <location>
        <begin position="48"/>
        <end position="68"/>
    </location>
</feature>
<dbReference type="AlphaFoldDB" id="A0A2W7KH07"/>
<dbReference type="Proteomes" id="UP000249688">
    <property type="component" value="Unassembled WGS sequence"/>
</dbReference>
<comment type="caution">
    <text evidence="2">The sequence shown here is derived from an EMBL/GenBank/DDBJ whole genome shotgun (WGS) entry which is preliminary data.</text>
</comment>
<evidence type="ECO:0000313" key="3">
    <source>
        <dbReference type="Proteomes" id="UP000249688"/>
    </source>
</evidence>
<feature type="transmembrane region" description="Helical" evidence="1">
    <location>
        <begin position="173"/>
        <end position="196"/>
    </location>
</feature>
<feature type="transmembrane region" description="Helical" evidence="1">
    <location>
        <begin position="123"/>
        <end position="145"/>
    </location>
</feature>
<organism evidence="2 3">
    <name type="scientific">Humitalea rosea</name>
    <dbReference type="NCBI Taxonomy" id="990373"/>
    <lineage>
        <taxon>Bacteria</taxon>
        <taxon>Pseudomonadati</taxon>
        <taxon>Pseudomonadota</taxon>
        <taxon>Alphaproteobacteria</taxon>
        <taxon>Acetobacterales</taxon>
        <taxon>Roseomonadaceae</taxon>
        <taxon>Humitalea</taxon>
    </lineage>
</organism>
<keyword evidence="1" id="KW-0812">Transmembrane</keyword>
<sequence>MAQANTIYGETYRHPARATPMVRRIGPADLVQALRKGWQDFLAAPTQLIFLCLVYPVIGLIAAAMASGAESLPMLWPLVSGFALVGPVAALGVYELSRRREVGDTVSWIDALEVRHSHALGSILALGALLFGIFLLWLAAAHLIYQFTLGGTPAVPVEDFLRYVLTSAEGQRMILWGNLVGFCFAAVVLALTVVSFPMLLDRNPGVAVAVRTSLRAVAVNPGTMALWGLIVGGALLLGSLPFFVGLAVVIPVLGHATWHLYRAVVA</sequence>
<keyword evidence="1" id="KW-1133">Transmembrane helix</keyword>
<proteinExistence type="predicted"/>
<feature type="transmembrane region" description="Helical" evidence="1">
    <location>
        <begin position="242"/>
        <end position="261"/>
    </location>
</feature>
<name>A0A2W7KH07_9PROT</name>
<gene>
    <name evidence="2" type="ORF">C8P66_107141</name>
</gene>
<evidence type="ECO:0000313" key="2">
    <source>
        <dbReference type="EMBL" id="PZW47103.1"/>
    </source>
</evidence>
<keyword evidence="3" id="KW-1185">Reference proteome</keyword>
<dbReference type="InterPro" id="IPR018692">
    <property type="entry name" value="DUF2189"/>
</dbReference>
<accession>A0A2W7KH07</accession>